<dbReference type="SMART" id="SM00827">
    <property type="entry name" value="PKS_AT"/>
    <property type="match status" value="1"/>
</dbReference>
<dbReference type="FunFam" id="3.30.70.250:FF:000001">
    <property type="entry name" value="Malonyl CoA-acyl carrier protein transacylase"/>
    <property type="match status" value="1"/>
</dbReference>
<dbReference type="EC" id="2.3.1.39" evidence="4"/>
<feature type="domain" description="Malonyl-CoA:ACP transacylase (MAT)" evidence="6">
    <location>
        <begin position="8"/>
        <end position="327"/>
    </location>
</feature>
<dbReference type="RefSeq" id="WP_126596578.1">
    <property type="nucleotide sequence ID" value="NZ_BIFQ01000001.1"/>
</dbReference>
<comment type="catalytic activity">
    <reaction evidence="3 4">
        <text>holo-[ACP] + malonyl-CoA = malonyl-[ACP] + CoA</text>
        <dbReference type="Rhea" id="RHEA:41792"/>
        <dbReference type="Rhea" id="RHEA-COMP:9623"/>
        <dbReference type="Rhea" id="RHEA-COMP:9685"/>
        <dbReference type="ChEBI" id="CHEBI:57287"/>
        <dbReference type="ChEBI" id="CHEBI:57384"/>
        <dbReference type="ChEBI" id="CHEBI:64479"/>
        <dbReference type="ChEBI" id="CHEBI:78449"/>
        <dbReference type="EC" id="2.3.1.39"/>
    </reaction>
</comment>
<dbReference type="AlphaFoldDB" id="A0A401ZFA8"/>
<evidence type="ECO:0000313" key="8">
    <source>
        <dbReference type="Proteomes" id="UP000287224"/>
    </source>
</evidence>
<dbReference type="PANTHER" id="PTHR42681:SF1">
    <property type="entry name" value="MALONYL-COA-ACYL CARRIER PROTEIN TRANSACYLASE, MITOCHONDRIAL"/>
    <property type="match status" value="1"/>
</dbReference>
<dbReference type="PANTHER" id="PTHR42681">
    <property type="entry name" value="MALONYL-COA-ACYL CARRIER PROTEIN TRANSACYLASE, MITOCHONDRIAL"/>
    <property type="match status" value="1"/>
</dbReference>
<gene>
    <name evidence="7" type="ORF">KDAU_28710</name>
</gene>
<evidence type="ECO:0000256" key="4">
    <source>
        <dbReference type="PIRNR" id="PIRNR000446"/>
    </source>
</evidence>
<reference evidence="8" key="1">
    <citation type="submission" date="2018-12" db="EMBL/GenBank/DDBJ databases">
        <title>Tengunoibacter tsumagoiensis gen. nov., sp. nov., Dictyobacter kobayashii sp. nov., D. alpinus sp. nov., and D. joshuensis sp. nov. and description of Dictyobacteraceae fam. nov. within the order Ktedonobacterales isolated from Tengu-no-mugimeshi.</title>
        <authorList>
            <person name="Wang C.M."/>
            <person name="Zheng Y."/>
            <person name="Sakai Y."/>
            <person name="Toyoda A."/>
            <person name="Minakuchi Y."/>
            <person name="Abe K."/>
            <person name="Yokota A."/>
            <person name="Yabe S."/>
        </authorList>
    </citation>
    <scope>NUCLEOTIDE SEQUENCE [LARGE SCALE GENOMIC DNA]</scope>
    <source>
        <strain evidence="8">S-27</strain>
    </source>
</reference>
<sequence length="338" mass="36120">MTTKVAFLFPGQGSQNVGMGADVFAASDAARRVFTTFDETLGFSLSDLCFQGPEETLRSTINAQPAIVAVSLAYLAAFQEALSPHNSSWTTPLAPSYTAGHSVGECTAMVAAGTIDIKGVAHLVRERGRLMHEEEEICPGGMAAIIAMKEDALQQVCEDATRQCLQQLDQKAQQHPGMGRVVLANYNAPGQIVISGEQKALDTACALAKERGAKRAIRLSVSGAFHSPVMQPAATKLAESIAATQIQDATYPIISNITAQPITGASDLRSELSRQIAESVQWTRTIEYLAAQGVKVFFEIGPGQALAGMIKRITRDVDIINIGSVEEIEKAVARVKEF</sequence>
<dbReference type="GO" id="GO:0006633">
    <property type="term" value="P:fatty acid biosynthetic process"/>
    <property type="evidence" value="ECO:0007669"/>
    <property type="project" value="TreeGrafter"/>
</dbReference>
<dbReference type="Gene3D" id="3.40.366.10">
    <property type="entry name" value="Malonyl-Coenzyme A Acyl Carrier Protein, domain 2"/>
    <property type="match status" value="1"/>
</dbReference>
<dbReference type="Pfam" id="PF00698">
    <property type="entry name" value="Acyl_transf_1"/>
    <property type="match status" value="1"/>
</dbReference>
<dbReference type="Proteomes" id="UP000287224">
    <property type="component" value="Unassembled WGS sequence"/>
</dbReference>
<accession>A0A401ZFA8</accession>
<keyword evidence="8" id="KW-1185">Reference proteome</keyword>
<organism evidence="7 8">
    <name type="scientific">Dictyobacter aurantiacus</name>
    <dbReference type="NCBI Taxonomy" id="1936993"/>
    <lineage>
        <taxon>Bacteria</taxon>
        <taxon>Bacillati</taxon>
        <taxon>Chloroflexota</taxon>
        <taxon>Ktedonobacteria</taxon>
        <taxon>Ktedonobacterales</taxon>
        <taxon>Dictyobacteraceae</taxon>
        <taxon>Dictyobacter</taxon>
    </lineage>
</organism>
<comment type="similarity">
    <text evidence="4">Belongs to the fabD family.</text>
</comment>
<dbReference type="InterPro" id="IPR014043">
    <property type="entry name" value="Acyl_transferase_dom"/>
</dbReference>
<dbReference type="InterPro" id="IPR016036">
    <property type="entry name" value="Malonyl_transacylase_ACP-bd"/>
</dbReference>
<dbReference type="InterPro" id="IPR001227">
    <property type="entry name" value="Ac_transferase_dom_sf"/>
</dbReference>
<protein>
    <recommendedName>
        <fullName evidence="4">Malonyl CoA-acyl carrier protein transacylase</fullName>
        <ecNumber evidence="4">2.3.1.39</ecNumber>
    </recommendedName>
</protein>
<evidence type="ECO:0000256" key="3">
    <source>
        <dbReference type="ARBA" id="ARBA00048462"/>
    </source>
</evidence>
<dbReference type="NCBIfam" id="TIGR00128">
    <property type="entry name" value="fabD"/>
    <property type="match status" value="1"/>
</dbReference>
<evidence type="ECO:0000259" key="6">
    <source>
        <dbReference type="SMART" id="SM00827"/>
    </source>
</evidence>
<dbReference type="SUPFAM" id="SSF55048">
    <property type="entry name" value="Probable ACP-binding domain of malonyl-CoA ACP transacylase"/>
    <property type="match status" value="1"/>
</dbReference>
<feature type="active site" evidence="5">
    <location>
        <position position="226"/>
    </location>
</feature>
<proteinExistence type="inferred from homology"/>
<evidence type="ECO:0000256" key="2">
    <source>
        <dbReference type="ARBA" id="ARBA00023315"/>
    </source>
</evidence>
<keyword evidence="1 4" id="KW-0808">Transferase</keyword>
<name>A0A401ZFA8_9CHLR</name>
<dbReference type="OrthoDB" id="9805460at2"/>
<comment type="caution">
    <text evidence="7">The sequence shown here is derived from an EMBL/GenBank/DDBJ whole genome shotgun (WGS) entry which is preliminary data.</text>
</comment>
<dbReference type="SUPFAM" id="SSF52151">
    <property type="entry name" value="FabD/lysophospholipase-like"/>
    <property type="match status" value="1"/>
</dbReference>
<evidence type="ECO:0000313" key="7">
    <source>
        <dbReference type="EMBL" id="GCE05542.1"/>
    </source>
</evidence>
<feature type="active site" evidence="5">
    <location>
        <position position="102"/>
    </location>
</feature>
<dbReference type="InterPro" id="IPR024925">
    <property type="entry name" value="Malonyl_CoA-ACP_transAc"/>
</dbReference>
<dbReference type="GO" id="GO:0004314">
    <property type="term" value="F:[acyl-carrier-protein] S-malonyltransferase activity"/>
    <property type="evidence" value="ECO:0007669"/>
    <property type="project" value="UniProtKB-EC"/>
</dbReference>
<evidence type="ECO:0000256" key="5">
    <source>
        <dbReference type="PIRSR" id="PIRSR000446-1"/>
    </source>
</evidence>
<dbReference type="InterPro" id="IPR004410">
    <property type="entry name" value="Malonyl_CoA-ACP_transAc_FabD"/>
</dbReference>
<dbReference type="InterPro" id="IPR050858">
    <property type="entry name" value="Mal-CoA-ACP_Trans/PKS_FabD"/>
</dbReference>
<keyword evidence="2 4" id="KW-0012">Acyltransferase</keyword>
<dbReference type="Gene3D" id="3.30.70.250">
    <property type="entry name" value="Malonyl-CoA ACP transacylase, ACP-binding"/>
    <property type="match status" value="1"/>
</dbReference>
<dbReference type="EMBL" id="BIFQ01000001">
    <property type="protein sequence ID" value="GCE05542.1"/>
    <property type="molecule type" value="Genomic_DNA"/>
</dbReference>
<evidence type="ECO:0000256" key="1">
    <source>
        <dbReference type="ARBA" id="ARBA00022679"/>
    </source>
</evidence>
<dbReference type="InterPro" id="IPR016035">
    <property type="entry name" value="Acyl_Trfase/lysoPLipase"/>
</dbReference>
<dbReference type="PIRSF" id="PIRSF000446">
    <property type="entry name" value="Mct"/>
    <property type="match status" value="1"/>
</dbReference>
<dbReference type="GO" id="GO:0005829">
    <property type="term" value="C:cytosol"/>
    <property type="evidence" value="ECO:0007669"/>
    <property type="project" value="TreeGrafter"/>
</dbReference>